<evidence type="ECO:0000313" key="10">
    <source>
        <dbReference type="EMBL" id="KAK2148927.1"/>
    </source>
</evidence>
<feature type="compositionally biased region" description="Polar residues" evidence="7">
    <location>
        <begin position="666"/>
        <end position="691"/>
    </location>
</feature>
<feature type="region of interest" description="Disordered" evidence="7">
    <location>
        <begin position="1134"/>
        <end position="1164"/>
    </location>
</feature>
<dbReference type="PANTHER" id="PTHR13793">
    <property type="entry name" value="PHD FINGER PROTEINS"/>
    <property type="match status" value="1"/>
</dbReference>
<keyword evidence="3 6" id="KW-0863">Zinc-finger</keyword>
<dbReference type="Proteomes" id="UP001208570">
    <property type="component" value="Unassembled WGS sequence"/>
</dbReference>
<dbReference type="PROSITE" id="PS01359">
    <property type="entry name" value="ZF_PHD_1"/>
    <property type="match status" value="1"/>
</dbReference>
<dbReference type="InterPro" id="IPR001965">
    <property type="entry name" value="Znf_PHD"/>
</dbReference>
<dbReference type="CDD" id="cd15492">
    <property type="entry name" value="PHD_BRPF_JADE_like"/>
    <property type="match status" value="1"/>
</dbReference>
<evidence type="ECO:0000313" key="11">
    <source>
        <dbReference type="Proteomes" id="UP001208570"/>
    </source>
</evidence>
<dbReference type="Gene3D" id="3.30.40.10">
    <property type="entry name" value="Zinc/RING finger domain, C3HC4 (zinc finger)"/>
    <property type="match status" value="2"/>
</dbReference>
<evidence type="ECO:0000256" key="6">
    <source>
        <dbReference type="PROSITE-ProRule" id="PRU00146"/>
    </source>
</evidence>
<dbReference type="EMBL" id="JAODUP010000474">
    <property type="protein sequence ID" value="KAK2148927.1"/>
    <property type="molecule type" value="Genomic_DNA"/>
</dbReference>
<proteinExistence type="inferred from homology"/>
<dbReference type="SMART" id="SM00249">
    <property type="entry name" value="PHD"/>
    <property type="match status" value="2"/>
</dbReference>
<feature type="compositionally biased region" description="Low complexity" evidence="7">
    <location>
        <begin position="1290"/>
        <end position="1302"/>
    </location>
</feature>
<dbReference type="PANTHER" id="PTHR13793:SF160">
    <property type="entry name" value="PHD FINGER PROTEIN RHINOCEROS"/>
    <property type="match status" value="1"/>
</dbReference>
<comment type="similarity">
    <text evidence="5">Belongs to the JADE family.</text>
</comment>
<feature type="compositionally biased region" description="Basic and acidic residues" evidence="7">
    <location>
        <begin position="1193"/>
        <end position="1209"/>
    </location>
</feature>
<dbReference type="InterPro" id="IPR013083">
    <property type="entry name" value="Znf_RING/FYVE/PHD"/>
</dbReference>
<evidence type="ECO:0000256" key="4">
    <source>
        <dbReference type="ARBA" id="ARBA00022833"/>
    </source>
</evidence>
<gene>
    <name evidence="10" type="ORF">LSH36_474g00032</name>
</gene>
<dbReference type="GO" id="GO:0006357">
    <property type="term" value="P:regulation of transcription by RNA polymerase II"/>
    <property type="evidence" value="ECO:0007669"/>
    <property type="project" value="TreeGrafter"/>
</dbReference>
<dbReference type="SUPFAM" id="SSF57903">
    <property type="entry name" value="FYVE/PHD zinc finger"/>
    <property type="match status" value="1"/>
</dbReference>
<dbReference type="Pfam" id="PF13831">
    <property type="entry name" value="PHD_2"/>
    <property type="match status" value="1"/>
</dbReference>
<keyword evidence="11" id="KW-1185">Reference proteome</keyword>
<dbReference type="CDD" id="cd15671">
    <property type="entry name" value="ePHD_JADE"/>
    <property type="match status" value="1"/>
</dbReference>
<dbReference type="InterPro" id="IPR019787">
    <property type="entry name" value="Znf_PHD-finger"/>
</dbReference>
<evidence type="ECO:0000256" key="7">
    <source>
        <dbReference type="SAM" id="MobiDB-lite"/>
    </source>
</evidence>
<evidence type="ECO:0000259" key="8">
    <source>
        <dbReference type="PROSITE" id="PS50016"/>
    </source>
</evidence>
<evidence type="ECO:0000259" key="9">
    <source>
        <dbReference type="PROSITE" id="PS51805"/>
    </source>
</evidence>
<feature type="compositionally biased region" description="Polar residues" evidence="7">
    <location>
        <begin position="748"/>
        <end position="761"/>
    </location>
</feature>
<dbReference type="GO" id="GO:0008270">
    <property type="term" value="F:zinc ion binding"/>
    <property type="evidence" value="ECO:0007669"/>
    <property type="project" value="UniProtKB-KW"/>
</dbReference>
<evidence type="ECO:0000256" key="5">
    <source>
        <dbReference type="ARBA" id="ARBA00038371"/>
    </source>
</evidence>
<keyword evidence="1" id="KW-0479">Metal-binding</keyword>
<feature type="compositionally biased region" description="Polar residues" evidence="7">
    <location>
        <begin position="730"/>
        <end position="740"/>
    </location>
</feature>
<evidence type="ECO:0000256" key="1">
    <source>
        <dbReference type="ARBA" id="ARBA00022723"/>
    </source>
</evidence>
<evidence type="ECO:0000256" key="3">
    <source>
        <dbReference type="ARBA" id="ARBA00022771"/>
    </source>
</evidence>
<feature type="compositionally biased region" description="Basic residues" evidence="7">
    <location>
        <begin position="1139"/>
        <end position="1156"/>
    </location>
</feature>
<feature type="domain" description="PHD-type" evidence="9">
    <location>
        <begin position="272"/>
        <end position="387"/>
    </location>
</feature>
<organism evidence="10 11">
    <name type="scientific">Paralvinella palmiformis</name>
    <dbReference type="NCBI Taxonomy" id="53620"/>
    <lineage>
        <taxon>Eukaryota</taxon>
        <taxon>Metazoa</taxon>
        <taxon>Spiralia</taxon>
        <taxon>Lophotrochozoa</taxon>
        <taxon>Annelida</taxon>
        <taxon>Polychaeta</taxon>
        <taxon>Sedentaria</taxon>
        <taxon>Canalipalpata</taxon>
        <taxon>Terebellida</taxon>
        <taxon>Terebelliformia</taxon>
        <taxon>Alvinellidae</taxon>
        <taxon>Paralvinella</taxon>
    </lineage>
</organism>
<evidence type="ECO:0000256" key="2">
    <source>
        <dbReference type="ARBA" id="ARBA00022737"/>
    </source>
</evidence>
<keyword evidence="2" id="KW-0677">Repeat</keyword>
<feature type="region of interest" description="Disordered" evidence="7">
    <location>
        <begin position="663"/>
        <end position="698"/>
    </location>
</feature>
<dbReference type="InterPro" id="IPR050701">
    <property type="entry name" value="Histone_Mod_Regulator"/>
</dbReference>
<dbReference type="InterPro" id="IPR034732">
    <property type="entry name" value="EPHD"/>
</dbReference>
<dbReference type="PROSITE" id="PS51805">
    <property type="entry name" value="EPHD"/>
    <property type="match status" value="1"/>
</dbReference>
<keyword evidence="4" id="KW-0862">Zinc</keyword>
<sequence>MSLVINRKVKGDDLSIKIPQTEALHESAKKKANTLSPSVRVISGRRDSRNGKDKPVELFRKDLISAMKLPDTEQLQQDEYLLITDPWRQDWESGVQVPVNPEETLNKQINLCEAKNIVTYKGFKFPKKYFHAMKDETYRPAIHELDNTPEEEEKVCRYDLDYLDVVWLERLNEERTYLGLPQILMGDMERIMNELETQCYNNMQKMIKTVEGLGIEYDENVVCDVCRSPDGEDSNEIVFCDGCDICVHQACYGIQKIPEGSWLCRTCALGIQPKCILCPKTGGAMKSTKSGTKWAHVSCALWIPEVSIGCPEKMEPIVKISHIPSSRWSLVCSVCRERSGACIQCSVKTCKTAFHVTCAFNNNLFMKTILDEEHDDVQLKAYCAKHSLRKDNDGVMRKEPCTPTKRENILLRDHSTPVKKESEMTEEERTELRSHRLAKLAEEFYSCVDMSEAAQGCHMNDNIVEPVFNYWVLKRKANFNKPLLMPKTEEADILLRQREDSLVAKMNMFIHLRQDLERVRNLCFMVSRREKIRRSLYAMKEEIFNHQVKLVDQMGENAAVGTRYWNFITCAHKQPQTIYDQHDSIIHIAHILDAVAEREAKEQSEDFASTSRTCPKVRKHGTRDGRRVNRAKRVLLPSAAGHKLQNQKSSDHEQMEVDVVKCEPNLPNSNLDESKPSATKTDSIGTPTNVEAENDLENGAKIQSNVFIKRVNNSLPSLRPPRRRRDEGSVSLTPTVNATSDSEESIQKTKISTCTEASSHSGLDKSQVKPSSTGKSNHYPKRLTRHSIIKDEVSTSTLQDKLLCSPEKARSCNASEYSDVENLASPSICSSDEVNTECQLSDANLRNVPSENGQLEDSTPELSIVSEDNHISSERYAFVNKDNSNSSPLLRCESPDMPDLHIEEDVMTDFSSHSPKKKLLKNKSNGVLHKGTDKLAIKDGLFSVEREKLGCDNKAGCTARLSENGTSLPQVEVSVDNSTGRIMLRVRNNTVSKGEVEESLDDQKDFKKVYRKPFGERKRSARIIQKRSLDSTLLDSKHNRLTPRHINGLVSPSEVVVAPDIKDKVYRKLRCNRNYNKNSERLESDLTGNGMVNTVCVKSGSTEITSTRTDTNILTKENDPANVIVRLHPAESDLMSSPKLRRRRKSRLSLSKSRHRNFNEPVGKRIQEVHAKRRKVESDLDISSQEGEYADVDALKSSRDTTPDDEHVHNTRNRGGNVLTNGLTSERLVSRSLPRLSNVNRTDSESDRTLTSALDSDSDYAPSDTSDFNEPQMKKRISKMWDSHDDTSRDSIPSIRSSSRLSQNLWPKFSSV</sequence>
<feature type="compositionally biased region" description="Basic residues" evidence="7">
    <location>
        <begin position="778"/>
        <end position="787"/>
    </location>
</feature>
<feature type="region of interest" description="Disordered" evidence="7">
    <location>
        <begin position="1177"/>
        <end position="1312"/>
    </location>
</feature>
<name>A0AAD9MX12_9ANNE</name>
<dbReference type="PROSITE" id="PS50016">
    <property type="entry name" value="ZF_PHD_2"/>
    <property type="match status" value="1"/>
</dbReference>
<feature type="domain" description="PHD-type" evidence="8">
    <location>
        <begin position="220"/>
        <end position="270"/>
    </location>
</feature>
<comment type="caution">
    <text evidence="10">The sequence shown here is derived from an EMBL/GenBank/DDBJ whole genome shotgun (WGS) entry which is preliminary data.</text>
</comment>
<dbReference type="FunFam" id="3.30.40.10:FF:000004">
    <property type="entry name" value="Jade family PHD finger 2"/>
    <property type="match status" value="1"/>
</dbReference>
<dbReference type="InterPro" id="IPR011011">
    <property type="entry name" value="Znf_FYVE_PHD"/>
</dbReference>
<feature type="region of interest" description="Disordered" evidence="7">
    <location>
        <begin position="713"/>
        <end position="787"/>
    </location>
</feature>
<feature type="region of interest" description="Disordered" evidence="7">
    <location>
        <begin position="602"/>
        <end position="630"/>
    </location>
</feature>
<dbReference type="FunFam" id="3.30.40.10:FF:000030">
    <property type="entry name" value="Protein Jade-1 isoform 1"/>
    <property type="match status" value="1"/>
</dbReference>
<dbReference type="Pfam" id="PF13832">
    <property type="entry name" value="zf-HC5HC2H_2"/>
    <property type="match status" value="1"/>
</dbReference>
<feature type="compositionally biased region" description="Basic and acidic residues" evidence="7">
    <location>
        <begin position="1279"/>
        <end position="1289"/>
    </location>
</feature>
<accession>A0AAD9MX12</accession>
<reference evidence="10" key="1">
    <citation type="journal article" date="2023" name="Mol. Biol. Evol.">
        <title>Third-Generation Sequencing Reveals the Adaptive Role of the Epigenome in Three Deep-Sea Polychaetes.</title>
        <authorList>
            <person name="Perez M."/>
            <person name="Aroh O."/>
            <person name="Sun Y."/>
            <person name="Lan Y."/>
            <person name="Juniper S.K."/>
            <person name="Young C.R."/>
            <person name="Angers B."/>
            <person name="Qian P.Y."/>
        </authorList>
    </citation>
    <scope>NUCLEOTIDE SEQUENCE</scope>
    <source>
        <strain evidence="10">P08H-3</strain>
    </source>
</reference>
<dbReference type="InterPro" id="IPR019786">
    <property type="entry name" value="Zinc_finger_PHD-type_CS"/>
</dbReference>
<protein>
    <submittedName>
        <fullName evidence="10">Uncharacterized protein</fullName>
    </submittedName>
</protein>